<evidence type="ECO:0000259" key="1">
    <source>
        <dbReference type="SMART" id="SM00507"/>
    </source>
</evidence>
<dbReference type="PANTHER" id="PTHR41286:SF1">
    <property type="entry name" value="HNH NUCLEASE YAJD-RELATED"/>
    <property type="match status" value="1"/>
</dbReference>
<accession>A0A024HDS1</accession>
<gene>
    <name evidence="2" type="ORF">PKB_1272</name>
</gene>
<keyword evidence="3" id="KW-1185">Reference proteome</keyword>
<dbReference type="STRING" id="1301098.PKB_1272"/>
<dbReference type="SMART" id="SM00507">
    <property type="entry name" value="HNHc"/>
    <property type="match status" value="1"/>
</dbReference>
<protein>
    <recommendedName>
        <fullName evidence="1">HNH nuclease domain-containing protein</fullName>
    </recommendedName>
</protein>
<dbReference type="EMBL" id="HG322950">
    <property type="protein sequence ID" value="CDF82637.1"/>
    <property type="molecule type" value="Genomic_DNA"/>
</dbReference>
<proteinExistence type="predicted"/>
<dbReference type="InterPro" id="IPR003615">
    <property type="entry name" value="HNH_nuc"/>
</dbReference>
<dbReference type="CDD" id="cd00085">
    <property type="entry name" value="HNHc"/>
    <property type="match status" value="1"/>
</dbReference>
<dbReference type="KEGG" id="pkc:PKB_1272"/>
<name>A0A024HDS1_PSEKB</name>
<dbReference type="HOGENOM" id="CLU_108879_2_1_6"/>
<dbReference type="GO" id="GO:0005829">
    <property type="term" value="C:cytosol"/>
    <property type="evidence" value="ECO:0007669"/>
    <property type="project" value="TreeGrafter"/>
</dbReference>
<organism evidence="2 3">
    <name type="scientific">Pseudomonas knackmussii (strain DSM 6978 / CCUG 54928 / LMG 23759 / B13)</name>
    <dbReference type="NCBI Taxonomy" id="1301098"/>
    <lineage>
        <taxon>Bacteria</taxon>
        <taxon>Pseudomonadati</taxon>
        <taxon>Pseudomonadota</taxon>
        <taxon>Gammaproteobacteria</taxon>
        <taxon>Pseudomonadales</taxon>
        <taxon>Pseudomonadaceae</taxon>
        <taxon>Pseudomonas</taxon>
    </lineage>
</organism>
<reference evidence="2 3" key="2">
    <citation type="submission" date="2014-05" db="EMBL/GenBank/DDBJ databases">
        <title>Genome sequence of the 3-chlorobenzoate degrading bacterium Pseudomonas knackmussii B13 shows multiple evidence for horizontal gene transfer.</title>
        <authorList>
            <person name="Miyazaki R."/>
            <person name="Bertelli C."/>
            <person name="Falquet L."/>
            <person name="Robinson-Rechavi M."/>
            <person name="Gharib W."/>
            <person name="Roy S."/>
            <person name="Van der Meer J.R."/>
        </authorList>
    </citation>
    <scope>NUCLEOTIDE SEQUENCE [LARGE SCALE GENOMIC DNA]</scope>
    <source>
        <strain evidence="2 3">B13</strain>
    </source>
</reference>
<feature type="domain" description="HNH nuclease" evidence="1">
    <location>
        <begin position="24"/>
        <end position="93"/>
    </location>
</feature>
<dbReference type="PANTHER" id="PTHR41286">
    <property type="entry name" value="HNH NUCLEASE YAJD-RELATED"/>
    <property type="match status" value="1"/>
</dbReference>
<sequence length="128" mass="14616">MSSPAPKDKPLSSTAKGYGYRWKLARADHLRRNPLCVFCLLEQRQTRAVLVDHKIAHRLGDAILSGDPERIAQARRLFWDRSNWQSLCKLCHDSTKQRMEKSGRVLGCTADGRPVDPAHHWNRRCGQG</sequence>
<dbReference type="Proteomes" id="UP000025241">
    <property type="component" value="Chromosome I"/>
</dbReference>
<dbReference type="eggNOG" id="COG1403">
    <property type="taxonomic scope" value="Bacteria"/>
</dbReference>
<evidence type="ECO:0000313" key="2">
    <source>
        <dbReference type="EMBL" id="CDF82637.1"/>
    </source>
</evidence>
<evidence type="ECO:0000313" key="3">
    <source>
        <dbReference type="Proteomes" id="UP000025241"/>
    </source>
</evidence>
<dbReference type="RefSeq" id="WP_043249979.1">
    <property type="nucleotide sequence ID" value="NZ_HG322950.1"/>
</dbReference>
<dbReference type="PATRIC" id="fig|1301098.3.peg.1277"/>
<dbReference type="AlphaFoldDB" id="A0A024HDS1"/>
<reference evidence="2 3" key="1">
    <citation type="submission" date="2013-03" db="EMBL/GenBank/DDBJ databases">
        <authorList>
            <person name="Linke B."/>
        </authorList>
    </citation>
    <scope>NUCLEOTIDE SEQUENCE [LARGE SCALE GENOMIC DNA]</scope>
    <source>
        <strain evidence="2 3">B13</strain>
    </source>
</reference>
<dbReference type="OrthoDB" id="5292295at2"/>